<sequence length="189" mass="21717">MTQNQFTIFVTFGKYKGRPISAMIRDDNYTEWLSHQPWWPGTWEAQVVEALAKGEQPPPPPARRPLLEYEYELNEPPTKVRRVIHREATDAIIIGIVVCPSCYGEKRLYLTSPNKYLCESCGQHFTISIYQSESTAKMSVQAKPFDCPAWSGKTVEDYRLACENCPEGKSHENEHRRCGCFDNFKCACK</sequence>
<protein>
    <submittedName>
        <fullName evidence="1">Uncharacterized protein</fullName>
    </submittedName>
</protein>
<reference evidence="1" key="1">
    <citation type="journal article" date="2020" name="Nature">
        <title>Giant virus diversity and host interactions through global metagenomics.</title>
        <authorList>
            <person name="Schulz F."/>
            <person name="Roux S."/>
            <person name="Paez-Espino D."/>
            <person name="Jungbluth S."/>
            <person name="Walsh D.A."/>
            <person name="Denef V.J."/>
            <person name="McMahon K.D."/>
            <person name="Konstantinidis K.T."/>
            <person name="Eloe-Fadrosh E.A."/>
            <person name="Kyrpides N.C."/>
            <person name="Woyke T."/>
        </authorList>
    </citation>
    <scope>NUCLEOTIDE SEQUENCE</scope>
    <source>
        <strain evidence="1">GVMAG-M-3300024510-1</strain>
    </source>
</reference>
<dbReference type="AlphaFoldDB" id="A0A6C0IVB2"/>
<name>A0A6C0IVB2_9ZZZZ</name>
<evidence type="ECO:0000313" key="1">
    <source>
        <dbReference type="EMBL" id="QHT97032.1"/>
    </source>
</evidence>
<dbReference type="EMBL" id="MN740271">
    <property type="protein sequence ID" value="QHT97032.1"/>
    <property type="molecule type" value="Genomic_DNA"/>
</dbReference>
<proteinExistence type="predicted"/>
<accession>A0A6C0IVB2</accession>
<organism evidence="1">
    <name type="scientific">viral metagenome</name>
    <dbReference type="NCBI Taxonomy" id="1070528"/>
    <lineage>
        <taxon>unclassified sequences</taxon>
        <taxon>metagenomes</taxon>
        <taxon>organismal metagenomes</taxon>
    </lineage>
</organism>